<organism evidence="2 3">
    <name type="scientific">Roseicyclus persicicus</name>
    <dbReference type="NCBI Taxonomy" id="2650661"/>
    <lineage>
        <taxon>Bacteria</taxon>
        <taxon>Pseudomonadati</taxon>
        <taxon>Pseudomonadota</taxon>
        <taxon>Alphaproteobacteria</taxon>
        <taxon>Rhodobacterales</taxon>
        <taxon>Roseobacteraceae</taxon>
        <taxon>Roseicyclus</taxon>
    </lineage>
</organism>
<comment type="caution">
    <text evidence="2">The sequence shown here is derived from an EMBL/GenBank/DDBJ whole genome shotgun (WGS) entry which is preliminary data.</text>
</comment>
<keyword evidence="1 2" id="KW-0808">Transferase</keyword>
<dbReference type="InterPro" id="IPR050483">
    <property type="entry name" value="CoA-transferase_III_domain"/>
</dbReference>
<evidence type="ECO:0000256" key="1">
    <source>
        <dbReference type="ARBA" id="ARBA00022679"/>
    </source>
</evidence>
<dbReference type="AlphaFoldDB" id="A0A7X6H3F2"/>
<dbReference type="PANTHER" id="PTHR48207:SF3">
    <property type="entry name" value="SUCCINATE--HYDROXYMETHYLGLUTARATE COA-TRANSFERASE"/>
    <property type="match status" value="1"/>
</dbReference>
<dbReference type="InterPro" id="IPR023606">
    <property type="entry name" value="CoA-Trfase_III_dom_1_sf"/>
</dbReference>
<dbReference type="RefSeq" id="WP_168624535.1">
    <property type="nucleotide sequence ID" value="NZ_JAAZQQ010000006.1"/>
</dbReference>
<evidence type="ECO:0000313" key="3">
    <source>
        <dbReference type="Proteomes" id="UP000526408"/>
    </source>
</evidence>
<evidence type="ECO:0000313" key="2">
    <source>
        <dbReference type="EMBL" id="NKX46151.1"/>
    </source>
</evidence>
<sequence>MAEGATAAPLKGVRVLDLTNVLAGPFCCHQLAHLGAEVIKVEAVGRGDLARALGSDPELSARDMGISFLAQNAGKRSLTLNLKDPRGKAVLRRLLAGADVLVENFRPGVMDRLELGPAVLRQENPRLIYCAISGFGQTGPWADRPAYDQIVQGAAGVMAITGDADSAPLRVGYPLADTVGGLTAAMAICAALNANPRGAFLDVAMLDSVLATMGWVVSNHLIGGVTPGPQGNENPTSAPSGTFQCADAPINIAANKDEQWAVLARHLGREDLLAHPDFATREDRKRNRHRLRAELETVLTTRPAADWADELAALGVPAGAVMTVPEILAHPQVAGRGFLARFEDVPGVGRAIDVARIGPMIDGVRPAVDRPPPLLGQDGDAILEGLGYSAAEIAELRAEGVI</sequence>
<accession>A0A7X6H3F2</accession>
<dbReference type="PANTHER" id="PTHR48207">
    <property type="entry name" value="SUCCINATE--HYDROXYMETHYLGLUTARATE COA-TRANSFERASE"/>
    <property type="match status" value="1"/>
</dbReference>
<dbReference type="InterPro" id="IPR044855">
    <property type="entry name" value="CoA-Trfase_III_dom3_sf"/>
</dbReference>
<dbReference type="Gene3D" id="3.30.1540.10">
    <property type="entry name" value="formyl-coa transferase, domain 3"/>
    <property type="match status" value="1"/>
</dbReference>
<dbReference type="SUPFAM" id="SSF89796">
    <property type="entry name" value="CoA-transferase family III (CaiB/BaiF)"/>
    <property type="match status" value="1"/>
</dbReference>
<proteinExistence type="predicted"/>
<protein>
    <submittedName>
        <fullName evidence="2">CoA transferase</fullName>
    </submittedName>
</protein>
<gene>
    <name evidence="2" type="ORF">HCU73_16275</name>
</gene>
<dbReference type="Proteomes" id="UP000526408">
    <property type="component" value="Unassembled WGS sequence"/>
</dbReference>
<reference evidence="2 3" key="1">
    <citation type="submission" date="2020-04" db="EMBL/GenBank/DDBJ databases">
        <authorList>
            <person name="Yoon J."/>
        </authorList>
    </citation>
    <scope>NUCLEOTIDE SEQUENCE [LARGE SCALE GENOMIC DNA]</scope>
    <source>
        <strain evidence="2 3">KMU-115</strain>
    </source>
</reference>
<dbReference type="InterPro" id="IPR003673">
    <property type="entry name" value="CoA-Trfase_fam_III"/>
</dbReference>
<dbReference type="Gene3D" id="3.40.50.10540">
    <property type="entry name" value="Crotonobetainyl-coa:carnitine coa-transferase, domain 1"/>
    <property type="match status" value="1"/>
</dbReference>
<name>A0A7X6H3F2_9RHOB</name>
<keyword evidence="3" id="KW-1185">Reference proteome</keyword>
<dbReference type="Pfam" id="PF02515">
    <property type="entry name" value="CoA_transf_3"/>
    <property type="match status" value="1"/>
</dbReference>
<dbReference type="GO" id="GO:0008410">
    <property type="term" value="F:CoA-transferase activity"/>
    <property type="evidence" value="ECO:0007669"/>
    <property type="project" value="TreeGrafter"/>
</dbReference>
<dbReference type="EMBL" id="JAAZQQ010000006">
    <property type="protein sequence ID" value="NKX46151.1"/>
    <property type="molecule type" value="Genomic_DNA"/>
</dbReference>